<feature type="region of interest" description="Disordered" evidence="1">
    <location>
        <begin position="199"/>
        <end position="228"/>
    </location>
</feature>
<evidence type="ECO:0000256" key="2">
    <source>
        <dbReference type="SAM" id="Phobius"/>
    </source>
</evidence>
<feature type="transmembrane region" description="Helical" evidence="2">
    <location>
        <begin position="9"/>
        <end position="32"/>
    </location>
</feature>
<organism evidence="3 4">
    <name type="scientific">Myxacorys almedinensis A</name>
    <dbReference type="NCBI Taxonomy" id="2690445"/>
    <lineage>
        <taxon>Bacteria</taxon>
        <taxon>Bacillati</taxon>
        <taxon>Cyanobacteriota</taxon>
        <taxon>Cyanophyceae</taxon>
        <taxon>Leptolyngbyales</taxon>
        <taxon>Leptolyngbyaceae</taxon>
        <taxon>Myxacorys</taxon>
        <taxon>Myxacorys almedinensis</taxon>
    </lineage>
</organism>
<dbReference type="NCBIfam" id="NF033183">
    <property type="entry name" value="colliding_TM"/>
    <property type="match status" value="1"/>
</dbReference>
<comment type="caution">
    <text evidence="3">The sequence shown here is derived from an EMBL/GenBank/DDBJ whole genome shotgun (WGS) entry which is preliminary data.</text>
</comment>
<keyword evidence="4" id="KW-1185">Reference proteome</keyword>
<dbReference type="Proteomes" id="UP000646053">
    <property type="component" value="Unassembled WGS sequence"/>
</dbReference>
<proteinExistence type="predicted"/>
<dbReference type="EMBL" id="WVIE01000026">
    <property type="protein sequence ID" value="NDJ19210.1"/>
    <property type="molecule type" value="Genomic_DNA"/>
</dbReference>
<evidence type="ECO:0000313" key="3">
    <source>
        <dbReference type="EMBL" id="NDJ19210.1"/>
    </source>
</evidence>
<dbReference type="AlphaFoldDB" id="A0A8J7Z4J3"/>
<feature type="transmembrane region" description="Helical" evidence="2">
    <location>
        <begin position="97"/>
        <end position="117"/>
    </location>
</feature>
<feature type="transmembrane region" description="Helical" evidence="2">
    <location>
        <begin position="38"/>
        <end position="57"/>
    </location>
</feature>
<dbReference type="RefSeq" id="WP_162424737.1">
    <property type="nucleotide sequence ID" value="NZ_WVIE01000026.1"/>
</dbReference>
<keyword evidence="2" id="KW-0472">Membrane</keyword>
<protein>
    <submittedName>
        <fullName evidence="3">Low-complexity tail membrane protein</fullName>
    </submittedName>
</protein>
<name>A0A8J7Z4J3_9CYAN</name>
<keyword evidence="2" id="KW-0812">Transmembrane</keyword>
<sequence length="228" mass="24320">MRSFWSDPYLWIHVAGVAAVPASLLLCLLGFAAGDPVLPAWLELGIILILGIAPIIWMQWQQPFYIFSLLVIAIKPDHLTDAQRRLLTLFRTRRNPIWIGSGAALMAILLNQLYTIAPIASDITPISSSLRGIGLLVAAIGFLGANLFLQVPLSVLRVMLASDAEFAASPAFGLDQIPHNFSVIGARVNQILPPMIPDSSLSPAAKPSVSAISPEPSQGAAPSSDPSV</sequence>
<gene>
    <name evidence="3" type="ORF">GS601_18265</name>
</gene>
<evidence type="ECO:0000313" key="4">
    <source>
        <dbReference type="Proteomes" id="UP000646053"/>
    </source>
</evidence>
<reference evidence="3" key="1">
    <citation type="submission" date="2019-12" db="EMBL/GenBank/DDBJ databases">
        <title>High-Quality draft genome sequences of three cyanobacteria isolated from the limestone walls of the Old Cathedral of Coimbra.</title>
        <authorList>
            <person name="Tiago I."/>
            <person name="Soares F."/>
            <person name="Portugal A."/>
        </authorList>
    </citation>
    <scope>NUCLEOTIDE SEQUENCE</scope>
    <source>
        <strain evidence="3">A</strain>
    </source>
</reference>
<dbReference type="InterPro" id="IPR049610">
    <property type="entry name" value="LCTMP-like"/>
</dbReference>
<feature type="transmembrane region" description="Helical" evidence="2">
    <location>
        <begin position="129"/>
        <end position="149"/>
    </location>
</feature>
<keyword evidence="2" id="KW-1133">Transmembrane helix</keyword>
<evidence type="ECO:0000256" key="1">
    <source>
        <dbReference type="SAM" id="MobiDB-lite"/>
    </source>
</evidence>
<accession>A0A8J7Z4J3</accession>